<dbReference type="InterPro" id="IPR003661">
    <property type="entry name" value="HisK_dim/P_dom"/>
</dbReference>
<reference evidence="15 16" key="1">
    <citation type="journal article" date="2014" name="Syst. Appl. Microbiol.">
        <title>Complete genomes of freshwater sulfur oxidizers Sulfuricella denitrificans skB26 and Sulfuritalea hydrogenivorans sk43H: genetic insights into the sulfur oxidation pathway of betaproteobacteria.</title>
        <authorList>
            <person name="Watanabe T."/>
            <person name="Kojima H."/>
            <person name="Fukui M."/>
        </authorList>
    </citation>
    <scope>NUCLEOTIDE SEQUENCE [LARGE SCALE GENOMIC DNA]</scope>
    <source>
        <strain evidence="15">DSM22779</strain>
    </source>
</reference>
<dbReference type="SUPFAM" id="SSF55874">
    <property type="entry name" value="ATPase domain of HSP90 chaperone/DNA topoisomerase II/histidine kinase"/>
    <property type="match status" value="1"/>
</dbReference>
<evidence type="ECO:0000256" key="8">
    <source>
        <dbReference type="ARBA" id="ARBA00022777"/>
    </source>
</evidence>
<feature type="transmembrane region" description="Helical" evidence="13">
    <location>
        <begin position="146"/>
        <end position="168"/>
    </location>
</feature>
<comment type="catalytic activity">
    <reaction evidence="1">
        <text>ATP + protein L-histidine = ADP + protein N-phospho-L-histidine.</text>
        <dbReference type="EC" id="2.7.13.3"/>
    </reaction>
</comment>
<proteinExistence type="predicted"/>
<keyword evidence="9" id="KW-0067">ATP-binding</keyword>
<dbReference type="InterPro" id="IPR003594">
    <property type="entry name" value="HATPase_dom"/>
</dbReference>
<dbReference type="SMART" id="SM00387">
    <property type="entry name" value="HATPase_c"/>
    <property type="match status" value="1"/>
</dbReference>
<comment type="subcellular location">
    <subcellularLocation>
        <location evidence="2">Membrane</location>
        <topology evidence="2">Multi-pass membrane protein</topology>
    </subcellularLocation>
</comment>
<dbReference type="InterPro" id="IPR005467">
    <property type="entry name" value="His_kinase_dom"/>
</dbReference>
<dbReference type="InterPro" id="IPR036890">
    <property type="entry name" value="HATPase_C_sf"/>
</dbReference>
<dbReference type="KEGG" id="shd:SUTH_03151"/>
<dbReference type="Gene3D" id="1.10.287.130">
    <property type="match status" value="1"/>
</dbReference>
<dbReference type="EC" id="2.7.13.3" evidence="3"/>
<evidence type="ECO:0000256" key="12">
    <source>
        <dbReference type="ARBA" id="ARBA00023136"/>
    </source>
</evidence>
<dbReference type="InterPro" id="IPR013727">
    <property type="entry name" value="2CSK_N"/>
</dbReference>
<evidence type="ECO:0000256" key="6">
    <source>
        <dbReference type="ARBA" id="ARBA00022692"/>
    </source>
</evidence>
<evidence type="ECO:0000256" key="10">
    <source>
        <dbReference type="ARBA" id="ARBA00022989"/>
    </source>
</evidence>
<evidence type="ECO:0000256" key="7">
    <source>
        <dbReference type="ARBA" id="ARBA00022741"/>
    </source>
</evidence>
<name>W0SHP5_9PROT</name>
<evidence type="ECO:0000256" key="3">
    <source>
        <dbReference type="ARBA" id="ARBA00012438"/>
    </source>
</evidence>
<dbReference type="PROSITE" id="PS51318">
    <property type="entry name" value="TAT"/>
    <property type="match status" value="1"/>
</dbReference>
<dbReference type="SMART" id="SM00388">
    <property type="entry name" value="HisKA"/>
    <property type="match status" value="1"/>
</dbReference>
<evidence type="ECO:0000256" key="13">
    <source>
        <dbReference type="SAM" id="Phobius"/>
    </source>
</evidence>
<keyword evidence="8 15" id="KW-0418">Kinase</keyword>
<organism evidence="15 16">
    <name type="scientific">Sulfuritalea hydrogenivorans sk43H</name>
    <dbReference type="NCBI Taxonomy" id="1223802"/>
    <lineage>
        <taxon>Bacteria</taxon>
        <taxon>Pseudomonadati</taxon>
        <taxon>Pseudomonadota</taxon>
        <taxon>Betaproteobacteria</taxon>
        <taxon>Nitrosomonadales</taxon>
        <taxon>Sterolibacteriaceae</taxon>
        <taxon>Sulfuritalea</taxon>
    </lineage>
</organism>
<accession>W0SHP5</accession>
<protein>
    <recommendedName>
        <fullName evidence="3">histidine kinase</fullName>
        <ecNumber evidence="3">2.7.13.3</ecNumber>
    </recommendedName>
</protein>
<evidence type="ECO:0000259" key="14">
    <source>
        <dbReference type="PROSITE" id="PS50109"/>
    </source>
</evidence>
<keyword evidence="11" id="KW-0902">Two-component regulatory system</keyword>
<dbReference type="STRING" id="1223802.SUTH_03151"/>
<keyword evidence="5" id="KW-0808">Transferase</keyword>
<evidence type="ECO:0000256" key="2">
    <source>
        <dbReference type="ARBA" id="ARBA00004141"/>
    </source>
</evidence>
<evidence type="ECO:0000313" key="16">
    <source>
        <dbReference type="Proteomes" id="UP000031637"/>
    </source>
</evidence>
<dbReference type="HOGENOM" id="CLU_000445_89_37_4"/>
<evidence type="ECO:0000256" key="11">
    <source>
        <dbReference type="ARBA" id="ARBA00023012"/>
    </source>
</evidence>
<dbReference type="SUPFAM" id="SSF47384">
    <property type="entry name" value="Homodimeric domain of signal transducing histidine kinase"/>
    <property type="match status" value="1"/>
</dbReference>
<dbReference type="OrthoDB" id="8583694at2"/>
<dbReference type="Pfam" id="PF02518">
    <property type="entry name" value="HATPase_c"/>
    <property type="match status" value="1"/>
</dbReference>
<dbReference type="Gene3D" id="3.30.565.10">
    <property type="entry name" value="Histidine kinase-like ATPase, C-terminal domain"/>
    <property type="match status" value="1"/>
</dbReference>
<dbReference type="PROSITE" id="PS50109">
    <property type="entry name" value="HIS_KIN"/>
    <property type="match status" value="1"/>
</dbReference>
<dbReference type="GO" id="GO:0005524">
    <property type="term" value="F:ATP binding"/>
    <property type="evidence" value="ECO:0007669"/>
    <property type="project" value="UniProtKB-KW"/>
</dbReference>
<dbReference type="RefSeq" id="WP_041100554.1">
    <property type="nucleotide sequence ID" value="NZ_AP012547.1"/>
</dbReference>
<evidence type="ECO:0000256" key="1">
    <source>
        <dbReference type="ARBA" id="ARBA00000085"/>
    </source>
</evidence>
<dbReference type="EMBL" id="AP012547">
    <property type="protein sequence ID" value="BAO30924.1"/>
    <property type="molecule type" value="Genomic_DNA"/>
</dbReference>
<dbReference type="InterPro" id="IPR050428">
    <property type="entry name" value="TCS_sensor_his_kinase"/>
</dbReference>
<feature type="domain" description="Histidine kinase" evidence="14">
    <location>
        <begin position="222"/>
        <end position="435"/>
    </location>
</feature>
<dbReference type="Pfam" id="PF00512">
    <property type="entry name" value="HisKA"/>
    <property type="match status" value="1"/>
</dbReference>
<evidence type="ECO:0000313" key="15">
    <source>
        <dbReference type="EMBL" id="BAO30924.1"/>
    </source>
</evidence>
<evidence type="ECO:0000256" key="4">
    <source>
        <dbReference type="ARBA" id="ARBA00022553"/>
    </source>
</evidence>
<gene>
    <name evidence="15" type="ORF">SUTH_03151</name>
</gene>
<dbReference type="InterPro" id="IPR036097">
    <property type="entry name" value="HisK_dim/P_sf"/>
</dbReference>
<evidence type="ECO:0000256" key="5">
    <source>
        <dbReference type="ARBA" id="ARBA00022679"/>
    </source>
</evidence>
<dbReference type="PANTHER" id="PTHR45436">
    <property type="entry name" value="SENSOR HISTIDINE KINASE YKOH"/>
    <property type="match status" value="1"/>
</dbReference>
<dbReference type="AlphaFoldDB" id="W0SHP5"/>
<dbReference type="InterPro" id="IPR004358">
    <property type="entry name" value="Sig_transdc_His_kin-like_C"/>
</dbReference>
<dbReference type="GO" id="GO:0005886">
    <property type="term" value="C:plasma membrane"/>
    <property type="evidence" value="ECO:0007669"/>
    <property type="project" value="TreeGrafter"/>
</dbReference>
<dbReference type="InterPro" id="IPR006311">
    <property type="entry name" value="TAT_signal"/>
</dbReference>
<keyword evidence="6 13" id="KW-0812">Transmembrane</keyword>
<dbReference type="GO" id="GO:0000155">
    <property type="term" value="F:phosphorelay sensor kinase activity"/>
    <property type="evidence" value="ECO:0007669"/>
    <property type="project" value="InterPro"/>
</dbReference>
<sequence>MTPSIRRQLIVALLATIAVAVLAAAYGSYRLARAEVDSVFDYHLKQIALSLRDHAPQSAAQLPAVDDQLDFVIQVFTRDGSRLYASHQHASLPGPAQPGFSTVDTDDGRWRIYAIQLADQIVQVAQPTRLRKEAAAAAALRTVIPFLALLPVLGALIWWTVGIGLAQLDRIAREVKSRSATELEPLNLDGVPVEAQPLIVALNDLLKRHRVSLDAQRAFIADAAHEMRTPLTALQLQATLIERAGNDADRIIAVADLKRGLIRASHVVQQLLTLAREEPDGDASQAMTRIDLVGLARMAVADHQVLAESRGIDLGLEKSVASAPANGDAAALRTLIANLVENAIRYTPGPGRVDIGVAIEDGQPLLTVTDSGPGIPEDERERVFNRFYRRAESAEPGSGLGLAIVKVIADRHDAKVELGDSLLGGLQVSVRFPPI</sequence>
<dbReference type="CDD" id="cd00082">
    <property type="entry name" value="HisKA"/>
    <property type="match status" value="1"/>
</dbReference>
<evidence type="ECO:0000256" key="9">
    <source>
        <dbReference type="ARBA" id="ARBA00022840"/>
    </source>
</evidence>
<dbReference type="PANTHER" id="PTHR45436:SF14">
    <property type="entry name" value="SENSOR PROTEIN QSEC"/>
    <property type="match status" value="1"/>
</dbReference>
<keyword evidence="12 13" id="KW-0472">Membrane</keyword>
<keyword evidence="4" id="KW-0597">Phosphoprotein</keyword>
<dbReference type="Pfam" id="PF08521">
    <property type="entry name" value="2CSK_N"/>
    <property type="match status" value="1"/>
</dbReference>
<keyword evidence="7" id="KW-0547">Nucleotide-binding</keyword>
<dbReference type="Proteomes" id="UP000031637">
    <property type="component" value="Chromosome"/>
</dbReference>
<keyword evidence="10 13" id="KW-1133">Transmembrane helix</keyword>
<keyword evidence="16" id="KW-1185">Reference proteome</keyword>
<dbReference type="PRINTS" id="PR00344">
    <property type="entry name" value="BCTRLSENSOR"/>
</dbReference>